<dbReference type="Proteomes" id="UP000269692">
    <property type="component" value="Unassembled WGS sequence"/>
</dbReference>
<evidence type="ECO:0000313" key="4">
    <source>
        <dbReference type="Proteomes" id="UP000269692"/>
    </source>
</evidence>
<dbReference type="PANTHER" id="PTHR33376">
    <property type="match status" value="1"/>
</dbReference>
<reference evidence="3 4" key="1">
    <citation type="submission" date="2018-10" db="EMBL/GenBank/DDBJ databases">
        <title>Xanthobacter tagetidis genome sequencing and assembly.</title>
        <authorList>
            <person name="Maclea K.S."/>
            <person name="Goen A.E."/>
            <person name="Fatima S.A."/>
        </authorList>
    </citation>
    <scope>NUCLEOTIDE SEQUENCE [LARGE SCALE GENOMIC DNA]</scope>
    <source>
        <strain evidence="3 4">ATCC 700314</strain>
    </source>
</reference>
<keyword evidence="4" id="KW-1185">Reference proteome</keyword>
<evidence type="ECO:0000256" key="1">
    <source>
        <dbReference type="ARBA" id="ARBA00022729"/>
    </source>
</evidence>
<organism evidence="3 4">
    <name type="scientific">Xanthobacter tagetidis</name>
    <dbReference type="NCBI Taxonomy" id="60216"/>
    <lineage>
        <taxon>Bacteria</taxon>
        <taxon>Pseudomonadati</taxon>
        <taxon>Pseudomonadota</taxon>
        <taxon>Alphaproteobacteria</taxon>
        <taxon>Hyphomicrobiales</taxon>
        <taxon>Xanthobacteraceae</taxon>
        <taxon>Xanthobacter</taxon>
    </lineage>
</organism>
<dbReference type="InterPro" id="IPR018389">
    <property type="entry name" value="DctP_fam"/>
</dbReference>
<dbReference type="Gene3D" id="3.40.190.170">
    <property type="entry name" value="Bacterial extracellular solute-binding protein, family 7"/>
    <property type="match status" value="1"/>
</dbReference>
<feature type="signal peptide" evidence="2">
    <location>
        <begin position="1"/>
        <end position="43"/>
    </location>
</feature>
<dbReference type="AlphaFoldDB" id="A0A3L6ZXK3"/>
<protein>
    <submittedName>
        <fullName evidence="3">C4-dicarboxylate ABC transporter</fullName>
    </submittedName>
</protein>
<feature type="chain" id="PRO_5018299947" evidence="2">
    <location>
        <begin position="44"/>
        <end position="362"/>
    </location>
</feature>
<evidence type="ECO:0000313" key="3">
    <source>
        <dbReference type="EMBL" id="RLP71872.1"/>
    </source>
</evidence>
<sequence length="362" mass="38785">MPRRSEQRPVHLEGGSPMSTLSRRLGLLAGAAALAIAALPASAADVTLKLADSLPAGHSITKNATHFFFDRVKTLAGGKVEFQHFPAEQLGKAKDLLSVTQTGLADIGYIVPSYVSEKMPLGAVAELPGGFASSCEGAKAFWSLAKPGGLLDTLEFKPNGVRVLYVVALSPYQAVFSEKAGFKSFDDFKGRKIRSNPGPMELGLRNLGAVPIRMTPPEIFDAMTKGTIDGALLPFTSTVSYSLDKVVKSSTIGQNFGTVGITYSINLNKWNALPKDVQDALTKAGDETVSHACARFDTEEGELAKKLQSEGVLMVKFTPEQEKILANNFDEVSKDWAANLQKRGKPADKVLEAFRAAIAAQR</sequence>
<dbReference type="PANTHER" id="PTHR33376:SF15">
    <property type="entry name" value="BLL6794 PROTEIN"/>
    <property type="match status" value="1"/>
</dbReference>
<dbReference type="GO" id="GO:0055085">
    <property type="term" value="P:transmembrane transport"/>
    <property type="evidence" value="ECO:0007669"/>
    <property type="project" value="InterPro"/>
</dbReference>
<dbReference type="NCBIfam" id="NF037995">
    <property type="entry name" value="TRAP_S1"/>
    <property type="match status" value="1"/>
</dbReference>
<dbReference type="InterPro" id="IPR038404">
    <property type="entry name" value="TRAP_DctP_sf"/>
</dbReference>
<dbReference type="SUPFAM" id="SSF53850">
    <property type="entry name" value="Periplasmic binding protein-like II"/>
    <property type="match status" value="1"/>
</dbReference>
<keyword evidence="1 2" id="KW-0732">Signal</keyword>
<dbReference type="CDD" id="cd13601">
    <property type="entry name" value="PBP2_TRAP_DctP1_3_4_like"/>
    <property type="match status" value="1"/>
</dbReference>
<proteinExistence type="predicted"/>
<dbReference type="EMBL" id="RCTF01000029">
    <property type="protein sequence ID" value="RLP71872.1"/>
    <property type="molecule type" value="Genomic_DNA"/>
</dbReference>
<name>A0A3L6ZXK3_9HYPH</name>
<evidence type="ECO:0000256" key="2">
    <source>
        <dbReference type="SAM" id="SignalP"/>
    </source>
</evidence>
<dbReference type="Pfam" id="PF03480">
    <property type="entry name" value="DctP"/>
    <property type="match status" value="1"/>
</dbReference>
<comment type="caution">
    <text evidence="3">The sequence shown here is derived from an EMBL/GenBank/DDBJ whole genome shotgun (WGS) entry which is preliminary data.</text>
</comment>
<gene>
    <name evidence="3" type="ORF">D9R14_22140</name>
</gene>
<accession>A0A3L6ZXK3</accession>
<dbReference type="OrthoDB" id="7822595at2"/>